<evidence type="ECO:0000313" key="2">
    <source>
        <dbReference type="Proteomes" id="UP000268014"/>
    </source>
</evidence>
<protein>
    <submittedName>
        <fullName evidence="3">Cache_2 domain-containing protein</fullName>
    </submittedName>
</protein>
<organism evidence="3">
    <name type="scientific">Haemonchus placei</name>
    <name type="common">Barber's pole worm</name>
    <dbReference type="NCBI Taxonomy" id="6290"/>
    <lineage>
        <taxon>Eukaryota</taxon>
        <taxon>Metazoa</taxon>
        <taxon>Ecdysozoa</taxon>
        <taxon>Nematoda</taxon>
        <taxon>Chromadorea</taxon>
        <taxon>Rhabditida</taxon>
        <taxon>Rhabditina</taxon>
        <taxon>Rhabditomorpha</taxon>
        <taxon>Strongyloidea</taxon>
        <taxon>Trichostrongylidae</taxon>
        <taxon>Haemonchus</taxon>
    </lineage>
</organism>
<evidence type="ECO:0000313" key="1">
    <source>
        <dbReference type="EMBL" id="VDO68901.1"/>
    </source>
</evidence>
<dbReference type="Proteomes" id="UP000268014">
    <property type="component" value="Unassembled WGS sequence"/>
</dbReference>
<evidence type="ECO:0000313" key="3">
    <source>
        <dbReference type="WBParaSite" id="HPLM_0001810201-mRNA-1"/>
    </source>
</evidence>
<dbReference type="WBParaSite" id="HPLM_0001810201-mRNA-1">
    <property type="protein sequence ID" value="HPLM_0001810201-mRNA-1"/>
    <property type="gene ID" value="HPLM_0001810201"/>
</dbReference>
<sequence length="128" mass="15137">MKSIFEDINKEYNTHLKWNDDLAAEAMVEAVRPNYRLLPISGDYFKIRNEKMFTKRYVGPLEDKVRLILLNPFKKYAEKLRQLPEGTIYGCNGFFDTETMLKDDWLYVACVYKTKGEEPVKQPGYPRK</sequence>
<dbReference type="OrthoDB" id="10283229at2759"/>
<reference evidence="3" key="1">
    <citation type="submission" date="2017-02" db="UniProtKB">
        <authorList>
            <consortium name="WormBaseParasite"/>
        </authorList>
    </citation>
    <scope>IDENTIFICATION</scope>
</reference>
<reference evidence="1 2" key="2">
    <citation type="submission" date="2018-11" db="EMBL/GenBank/DDBJ databases">
        <authorList>
            <consortium name="Pathogen Informatics"/>
        </authorList>
    </citation>
    <scope>NUCLEOTIDE SEQUENCE [LARGE SCALE GENOMIC DNA]</scope>
    <source>
        <strain evidence="1 2">MHpl1</strain>
    </source>
</reference>
<dbReference type="AlphaFoldDB" id="A0A0N4X1B5"/>
<dbReference type="EMBL" id="UZAF01020331">
    <property type="protein sequence ID" value="VDO68901.1"/>
    <property type="molecule type" value="Genomic_DNA"/>
</dbReference>
<name>A0A0N4X1B5_HAEPC</name>
<proteinExistence type="predicted"/>
<keyword evidence="2" id="KW-1185">Reference proteome</keyword>
<accession>A0A0N4X1B5</accession>
<gene>
    <name evidence="1" type="ORF">HPLM_LOCUS18094</name>
</gene>